<keyword evidence="2" id="KW-1185">Reference proteome</keyword>
<dbReference type="EnsemblMetazoa" id="GAUT046810-RA">
    <property type="protein sequence ID" value="GAUT046810-PA"/>
    <property type="gene ID" value="GAUT046810"/>
</dbReference>
<reference evidence="1" key="1">
    <citation type="submission" date="2020-05" db="UniProtKB">
        <authorList>
            <consortium name="EnsemblMetazoa"/>
        </authorList>
    </citation>
    <scope>IDENTIFICATION</scope>
    <source>
        <strain evidence="1">TTRI</strain>
    </source>
</reference>
<accession>A0A1A9VT96</accession>
<dbReference type="VEuPathDB" id="VectorBase:GAUT046810"/>
<protein>
    <submittedName>
        <fullName evidence="1">Uncharacterized protein</fullName>
    </submittedName>
</protein>
<proteinExistence type="predicted"/>
<name>A0A1A9VT96_GLOAU</name>
<organism evidence="1 2">
    <name type="scientific">Glossina austeni</name>
    <name type="common">Savannah tsetse fly</name>
    <dbReference type="NCBI Taxonomy" id="7395"/>
    <lineage>
        <taxon>Eukaryota</taxon>
        <taxon>Metazoa</taxon>
        <taxon>Ecdysozoa</taxon>
        <taxon>Arthropoda</taxon>
        <taxon>Hexapoda</taxon>
        <taxon>Insecta</taxon>
        <taxon>Pterygota</taxon>
        <taxon>Neoptera</taxon>
        <taxon>Endopterygota</taxon>
        <taxon>Diptera</taxon>
        <taxon>Brachycera</taxon>
        <taxon>Muscomorpha</taxon>
        <taxon>Hippoboscoidea</taxon>
        <taxon>Glossinidae</taxon>
        <taxon>Glossina</taxon>
    </lineage>
</organism>
<dbReference type="Proteomes" id="UP000078200">
    <property type="component" value="Unassembled WGS sequence"/>
</dbReference>
<dbReference type="AlphaFoldDB" id="A0A1A9VT96"/>
<sequence length="102" mass="12137">MYGKKLHSAALYGSEGETVTKLSCHDLYIMCMCQESRHWCCFWYCLLLLYKHCYDYSNNKNSHDHHRNQPHHGERVVTVLYSTVKLTKTKHQVRELLMMQAN</sequence>
<evidence type="ECO:0000313" key="1">
    <source>
        <dbReference type="EnsemblMetazoa" id="GAUT046810-PA"/>
    </source>
</evidence>
<evidence type="ECO:0000313" key="2">
    <source>
        <dbReference type="Proteomes" id="UP000078200"/>
    </source>
</evidence>